<dbReference type="PROSITE" id="PS52029">
    <property type="entry name" value="LD_TPASE"/>
    <property type="match status" value="1"/>
</dbReference>
<keyword evidence="2" id="KW-0808">Transferase</keyword>
<dbReference type="InterPro" id="IPR038063">
    <property type="entry name" value="Transpep_catalytic_dom"/>
</dbReference>
<feature type="active site" description="Proton donor/acceptor" evidence="6">
    <location>
        <position position="544"/>
    </location>
</feature>
<dbReference type="RefSeq" id="WP_113853567.1">
    <property type="nucleotide sequence ID" value="NZ_PDCH01000008.1"/>
</dbReference>
<dbReference type="GO" id="GO:0071555">
    <property type="term" value="P:cell wall organization"/>
    <property type="evidence" value="ECO:0007669"/>
    <property type="project" value="UniProtKB-UniRule"/>
</dbReference>
<dbReference type="UniPathway" id="UPA00219"/>
<dbReference type="Pfam" id="PF03734">
    <property type="entry name" value="YkuD"/>
    <property type="match status" value="1"/>
</dbReference>
<feature type="transmembrane region" description="Helical" evidence="7">
    <location>
        <begin position="122"/>
        <end position="145"/>
    </location>
</feature>
<dbReference type="GO" id="GO:0005576">
    <property type="term" value="C:extracellular region"/>
    <property type="evidence" value="ECO:0007669"/>
    <property type="project" value="TreeGrafter"/>
</dbReference>
<dbReference type="PANTHER" id="PTHR30582:SF2">
    <property type="entry name" value="L,D-TRANSPEPTIDASE YCIB-RELATED"/>
    <property type="match status" value="1"/>
</dbReference>
<dbReference type="AlphaFoldDB" id="A0A366KEW2"/>
<comment type="caution">
    <text evidence="9">The sequence shown here is derived from an EMBL/GenBank/DDBJ whole genome shotgun (WGS) entry which is preliminary data.</text>
</comment>
<dbReference type="GO" id="GO:0016740">
    <property type="term" value="F:transferase activity"/>
    <property type="evidence" value="ECO:0007669"/>
    <property type="project" value="UniProtKB-KW"/>
</dbReference>
<evidence type="ECO:0000313" key="10">
    <source>
        <dbReference type="Proteomes" id="UP000252345"/>
    </source>
</evidence>
<evidence type="ECO:0000256" key="4">
    <source>
        <dbReference type="ARBA" id="ARBA00022984"/>
    </source>
</evidence>
<dbReference type="CDD" id="cd16913">
    <property type="entry name" value="YkuD_like"/>
    <property type="match status" value="1"/>
</dbReference>
<dbReference type="GO" id="GO:0018104">
    <property type="term" value="P:peptidoglycan-protein cross-linking"/>
    <property type="evidence" value="ECO:0007669"/>
    <property type="project" value="TreeGrafter"/>
</dbReference>
<dbReference type="Proteomes" id="UP000252345">
    <property type="component" value="Unassembled WGS sequence"/>
</dbReference>
<keyword evidence="7" id="KW-1133">Transmembrane helix</keyword>
<dbReference type="Gene3D" id="2.40.440.10">
    <property type="entry name" value="L,D-transpeptidase catalytic domain-like"/>
    <property type="match status" value="1"/>
</dbReference>
<keyword evidence="3 6" id="KW-0133">Cell shape</keyword>
<reference evidence="9 10" key="1">
    <citation type="submission" date="2017-10" db="EMBL/GenBank/DDBJ databases">
        <title>Bifidobacterium xylocopum sp. nov. and Bifidobacterium aemilianum sp. nov., from the carpenter bee (Xylocopa violacea) digestive tract.</title>
        <authorList>
            <person name="Alberoni D."/>
            <person name="Baffoni L."/>
            <person name="Di Gioia D."/>
            <person name="Gaggia F."/>
            <person name="Biavati B."/>
        </authorList>
    </citation>
    <scope>NUCLEOTIDE SEQUENCE [LARGE SCALE GENOMIC DNA]</scope>
    <source>
        <strain evidence="9 10">XV2</strain>
    </source>
</reference>
<dbReference type="PANTHER" id="PTHR30582">
    <property type="entry name" value="L,D-TRANSPEPTIDASE"/>
    <property type="match status" value="1"/>
</dbReference>
<dbReference type="InterPro" id="IPR050979">
    <property type="entry name" value="LD-transpeptidase"/>
</dbReference>
<sequence length="599" mass="63855">MVNDVHGNARIPSYDATDAHRGADAYAGAENLGERTMSMPPLTGAAFPAPAIPVGAYPQSLTGADQTQVIGVPGADATMALPAFGPSAQSTVPSQVTMDGSDMPPVDGIGSHADAGSKRPRFWLIVVLCVLAALIVAMVAGFFGARSYYAHRAAPGVRFGGESVAGKDAGQLKDLVAAKASGSQLVVTDGKGGHAHANLKELGVTSNVDKTVEAILSAKSSNQLARVNPFQRQTVPLAYRVDEVKMNDFLTRNFVDKDQRAQPSIIVFDGGSKTFAVQGGRDGRAPDLAPVKRALERTAQEPGGKETVTTGYRDVKTPVTQDVAAKAADEANQRLSTPMVVDNGAGDKFTVPTEQVAQWIKPTADLRRGTLELEYDQDAIKAYAAKELPAKLNKDMVTEKNVKNTKGEVVAVTEKGQDGVKLKDTDATAAQILGLLQSGRIAPIKAAADVEQHKEETRTARYDVPDGDMWVEVNLSTQTATAYKGTTMVKSFPICSGLPRNGDESDPGTFFINIRYDVQTMRGPGYVSPNVRWVSYYNGSEGFHTALWNYDAIAHGDAANRGSHGCINMYEQDAKWIYDNCPKGTMVKVIGAQPTAPVR</sequence>
<dbReference type="GO" id="GO:0008360">
    <property type="term" value="P:regulation of cell shape"/>
    <property type="evidence" value="ECO:0007669"/>
    <property type="project" value="UniProtKB-UniRule"/>
</dbReference>
<keyword evidence="7" id="KW-0472">Membrane</keyword>
<evidence type="ECO:0000256" key="7">
    <source>
        <dbReference type="SAM" id="Phobius"/>
    </source>
</evidence>
<accession>A0A366KEW2</accession>
<dbReference type="InterPro" id="IPR005490">
    <property type="entry name" value="LD_TPept_cat_dom"/>
</dbReference>
<dbReference type="GO" id="GO:0071972">
    <property type="term" value="F:peptidoglycan L,D-transpeptidase activity"/>
    <property type="evidence" value="ECO:0007669"/>
    <property type="project" value="TreeGrafter"/>
</dbReference>
<evidence type="ECO:0000256" key="1">
    <source>
        <dbReference type="ARBA" id="ARBA00004752"/>
    </source>
</evidence>
<dbReference type="SUPFAM" id="SSF141523">
    <property type="entry name" value="L,D-transpeptidase catalytic domain-like"/>
    <property type="match status" value="1"/>
</dbReference>
<feature type="domain" description="L,D-TPase catalytic" evidence="8">
    <location>
        <begin position="469"/>
        <end position="590"/>
    </location>
</feature>
<evidence type="ECO:0000256" key="6">
    <source>
        <dbReference type="PROSITE-ProRule" id="PRU01373"/>
    </source>
</evidence>
<gene>
    <name evidence="9" type="ORF">CRD59_04830</name>
</gene>
<evidence type="ECO:0000313" key="9">
    <source>
        <dbReference type="EMBL" id="RBP99211.1"/>
    </source>
</evidence>
<evidence type="ECO:0000256" key="3">
    <source>
        <dbReference type="ARBA" id="ARBA00022960"/>
    </source>
</evidence>
<dbReference type="OrthoDB" id="3176960at2"/>
<keyword evidence="5 6" id="KW-0961">Cell wall biogenesis/degradation</keyword>
<feature type="active site" description="Nucleophile" evidence="6">
    <location>
        <position position="566"/>
    </location>
</feature>
<keyword evidence="4 6" id="KW-0573">Peptidoglycan synthesis</keyword>
<dbReference type="EMBL" id="PDCH01000008">
    <property type="protein sequence ID" value="RBP99211.1"/>
    <property type="molecule type" value="Genomic_DNA"/>
</dbReference>
<protein>
    <submittedName>
        <fullName evidence="9">Peptidoglycan-binding protein</fullName>
    </submittedName>
</protein>
<name>A0A366KEW2_9BIFI</name>
<evidence type="ECO:0000256" key="5">
    <source>
        <dbReference type="ARBA" id="ARBA00023316"/>
    </source>
</evidence>
<evidence type="ECO:0000259" key="8">
    <source>
        <dbReference type="PROSITE" id="PS52029"/>
    </source>
</evidence>
<comment type="pathway">
    <text evidence="1 6">Cell wall biogenesis; peptidoglycan biosynthesis.</text>
</comment>
<keyword evidence="10" id="KW-1185">Reference proteome</keyword>
<keyword evidence="7" id="KW-0812">Transmembrane</keyword>
<organism evidence="9 10">
    <name type="scientific">Bifidobacterium xylocopae</name>
    <dbReference type="NCBI Taxonomy" id="2493119"/>
    <lineage>
        <taxon>Bacteria</taxon>
        <taxon>Bacillati</taxon>
        <taxon>Actinomycetota</taxon>
        <taxon>Actinomycetes</taxon>
        <taxon>Bifidobacteriales</taxon>
        <taxon>Bifidobacteriaceae</taxon>
        <taxon>Bifidobacterium</taxon>
    </lineage>
</organism>
<evidence type="ECO:0000256" key="2">
    <source>
        <dbReference type="ARBA" id="ARBA00022679"/>
    </source>
</evidence>
<proteinExistence type="predicted"/>